<feature type="transmembrane region" description="Helical" evidence="17">
    <location>
        <begin position="75"/>
        <end position="92"/>
    </location>
</feature>
<feature type="transmembrane region" description="Helical" evidence="17">
    <location>
        <begin position="194"/>
        <end position="214"/>
    </location>
</feature>
<keyword evidence="7 17" id="KW-1133">Transmembrane helix</keyword>
<evidence type="ECO:0000256" key="15">
    <source>
        <dbReference type="ARBA" id="ARBA00049902"/>
    </source>
</evidence>
<feature type="transmembrane region" description="Helical" evidence="17">
    <location>
        <begin position="112"/>
        <end position="131"/>
    </location>
</feature>
<evidence type="ECO:0000256" key="16">
    <source>
        <dbReference type="ARBA" id="ARBA00049966"/>
    </source>
</evidence>
<dbReference type="GO" id="GO:0009252">
    <property type="term" value="P:peptidoglycan biosynthetic process"/>
    <property type="evidence" value="ECO:0007669"/>
    <property type="project" value="UniProtKB-KW"/>
</dbReference>
<keyword evidence="19" id="KW-1185">Reference proteome</keyword>
<comment type="similarity">
    <text evidence="11">Belongs to the SEDS family. FtsW subfamily.</text>
</comment>
<keyword evidence="5" id="KW-0133">Cell shape</keyword>
<name>A0A1I5YN74_9LACT</name>
<evidence type="ECO:0000313" key="18">
    <source>
        <dbReference type="EMBL" id="SFQ45711.1"/>
    </source>
</evidence>
<dbReference type="Proteomes" id="UP000199136">
    <property type="component" value="Unassembled WGS sequence"/>
</dbReference>
<keyword evidence="8 17" id="KW-0472">Membrane</keyword>
<keyword evidence="2" id="KW-0328">Glycosyltransferase</keyword>
<dbReference type="STRING" id="82801.SAMN04488506_2138"/>
<feature type="transmembrane region" description="Helical" evidence="17">
    <location>
        <begin position="45"/>
        <end position="63"/>
    </location>
</feature>
<evidence type="ECO:0000256" key="13">
    <source>
        <dbReference type="ARBA" id="ARBA00041418"/>
    </source>
</evidence>
<feature type="transmembrane region" description="Helical" evidence="17">
    <location>
        <begin position="143"/>
        <end position="163"/>
    </location>
</feature>
<comment type="catalytic activity">
    <reaction evidence="15">
        <text>[GlcNAc-(1-&gt;4)-Mur2Ac(oyl-L-Ala-gamma-D-Glu-L-Lys-D-Ala-D-Ala)](n)-di-trans,octa-cis-undecaprenyl diphosphate + beta-D-GlcNAc-(1-&gt;4)-Mur2Ac(oyl-L-Ala-gamma-D-Glu-L-Lys-D-Ala-D-Ala)-di-trans,octa-cis-undecaprenyl diphosphate = [GlcNAc-(1-&gt;4)-Mur2Ac(oyl-L-Ala-gamma-D-Glu-L-Lys-D-Ala-D-Ala)](n+1)-di-trans,octa-cis-undecaprenyl diphosphate + di-trans,octa-cis-undecaprenyl diphosphate + H(+)</text>
        <dbReference type="Rhea" id="RHEA:23708"/>
        <dbReference type="Rhea" id="RHEA-COMP:9602"/>
        <dbReference type="Rhea" id="RHEA-COMP:9603"/>
        <dbReference type="ChEBI" id="CHEBI:15378"/>
        <dbReference type="ChEBI" id="CHEBI:58405"/>
        <dbReference type="ChEBI" id="CHEBI:60033"/>
        <dbReference type="ChEBI" id="CHEBI:78435"/>
        <dbReference type="EC" id="2.4.99.28"/>
    </reaction>
</comment>
<evidence type="ECO:0000256" key="8">
    <source>
        <dbReference type="ARBA" id="ARBA00023136"/>
    </source>
</evidence>
<dbReference type="AlphaFoldDB" id="A0A1I5YN74"/>
<dbReference type="OrthoDB" id="9812661at2"/>
<evidence type="ECO:0000256" key="14">
    <source>
        <dbReference type="ARBA" id="ARBA00044770"/>
    </source>
</evidence>
<accession>A0A1I5YN74</accession>
<proteinExistence type="inferred from homology"/>
<dbReference type="InterPro" id="IPR018365">
    <property type="entry name" value="Cell_cycle_FtsW-rel_CS"/>
</dbReference>
<gene>
    <name evidence="18" type="ORF">SAMN04488506_2138</name>
</gene>
<dbReference type="PANTHER" id="PTHR30474">
    <property type="entry name" value="CELL CYCLE PROTEIN"/>
    <property type="match status" value="1"/>
</dbReference>
<evidence type="ECO:0000256" key="4">
    <source>
        <dbReference type="ARBA" id="ARBA00022692"/>
    </source>
</evidence>
<dbReference type="GO" id="GO:0005886">
    <property type="term" value="C:plasma membrane"/>
    <property type="evidence" value="ECO:0007669"/>
    <property type="project" value="TreeGrafter"/>
</dbReference>
<sequence length="400" mass="43954">MKKVNYLDYYILIPYILLTSIGVLMVYSASSFVALQTMDNPQHYFLRQALFAIVGLFGGFVIFMLRLDVLKYKKLVSSAIGIIVLLLIYLLFFGKEINGAKGWISLGPLGGLQPAEFAKIVVIWYFAFIFSKRQDRFVQDLRETVNAFLAPLLLFVALIVLPVILQPDIGGAVIILAIGVMMVLTSGISYKFGIGLAVIGSAVIFGVMELIRAFGTNLPFVEGYQYDRFLAFWDPFAVSESTGLQLVNSYYALNRGGLFGVGIGESVQKTGYLPEPYTDFIMSILGEELGLIGVLVVLLLSAFLILRIYYVGIKTKDPFGSLLCIGIATMLLIQSAINLGGILGLMPITGVTYPFISYGGSSILVLSASMGIVLNVSAAMKRREEKKQPAKRNARKQEYI</sequence>
<evidence type="ECO:0000256" key="2">
    <source>
        <dbReference type="ARBA" id="ARBA00022676"/>
    </source>
</evidence>
<evidence type="ECO:0000256" key="10">
    <source>
        <dbReference type="ARBA" id="ARBA00033270"/>
    </source>
</evidence>
<evidence type="ECO:0000256" key="11">
    <source>
        <dbReference type="ARBA" id="ARBA00038053"/>
    </source>
</evidence>
<keyword evidence="4 17" id="KW-0812">Transmembrane</keyword>
<feature type="transmembrane region" description="Helical" evidence="17">
    <location>
        <begin position="12"/>
        <end position="33"/>
    </location>
</feature>
<evidence type="ECO:0000256" key="7">
    <source>
        <dbReference type="ARBA" id="ARBA00022989"/>
    </source>
</evidence>
<evidence type="ECO:0000256" key="12">
    <source>
        <dbReference type="ARBA" id="ARBA00041185"/>
    </source>
</evidence>
<dbReference type="RefSeq" id="WP_092481146.1">
    <property type="nucleotide sequence ID" value="NZ_FOXW01000010.1"/>
</dbReference>
<protein>
    <recommendedName>
        <fullName evidence="12">Probable peptidoglycan glycosyltransferase FtsW</fullName>
        <ecNumber evidence="14">2.4.99.28</ecNumber>
    </recommendedName>
    <alternativeName>
        <fullName evidence="13">Cell division protein FtsW</fullName>
    </alternativeName>
    <alternativeName>
        <fullName evidence="10">Cell wall polymerase</fullName>
    </alternativeName>
    <alternativeName>
        <fullName evidence="9">Peptidoglycan polymerase</fullName>
    </alternativeName>
</protein>
<dbReference type="InterPro" id="IPR001182">
    <property type="entry name" value="FtsW/RodA"/>
</dbReference>
<evidence type="ECO:0000256" key="9">
    <source>
        <dbReference type="ARBA" id="ARBA00032370"/>
    </source>
</evidence>
<keyword evidence="3" id="KW-0808">Transferase</keyword>
<dbReference type="Pfam" id="PF01098">
    <property type="entry name" value="FTSW_RODA_SPOVE"/>
    <property type="match status" value="1"/>
</dbReference>
<feature type="transmembrane region" description="Helical" evidence="17">
    <location>
        <begin position="289"/>
        <end position="310"/>
    </location>
</feature>
<keyword evidence="18" id="KW-0131">Cell cycle</keyword>
<reference evidence="18 19" key="1">
    <citation type="submission" date="2016-10" db="EMBL/GenBank/DDBJ databases">
        <authorList>
            <person name="de Groot N.N."/>
        </authorList>
    </citation>
    <scope>NUCLEOTIDE SEQUENCE [LARGE SCALE GENOMIC DNA]</scope>
    <source>
        <strain evidence="18 19">DSM 20581</strain>
    </source>
</reference>
<comment type="function">
    <text evidence="16">Peptidoglycan polymerase that is essential for cell division.</text>
</comment>
<evidence type="ECO:0000256" key="6">
    <source>
        <dbReference type="ARBA" id="ARBA00022984"/>
    </source>
</evidence>
<dbReference type="EMBL" id="FOXW01000010">
    <property type="protein sequence ID" value="SFQ45711.1"/>
    <property type="molecule type" value="Genomic_DNA"/>
</dbReference>
<organism evidence="18 19">
    <name type="scientific">Desemzia incerta</name>
    <dbReference type="NCBI Taxonomy" id="82801"/>
    <lineage>
        <taxon>Bacteria</taxon>
        <taxon>Bacillati</taxon>
        <taxon>Bacillota</taxon>
        <taxon>Bacilli</taxon>
        <taxon>Lactobacillales</taxon>
        <taxon>Carnobacteriaceae</taxon>
        <taxon>Desemzia</taxon>
    </lineage>
</organism>
<dbReference type="GO" id="GO:0008955">
    <property type="term" value="F:peptidoglycan glycosyltransferase activity"/>
    <property type="evidence" value="ECO:0007669"/>
    <property type="project" value="UniProtKB-EC"/>
</dbReference>
<feature type="transmembrane region" description="Helical" evidence="17">
    <location>
        <begin position="355"/>
        <end position="378"/>
    </location>
</feature>
<dbReference type="GO" id="GO:0051301">
    <property type="term" value="P:cell division"/>
    <property type="evidence" value="ECO:0007669"/>
    <property type="project" value="UniProtKB-KW"/>
</dbReference>
<dbReference type="EC" id="2.4.99.28" evidence="14"/>
<dbReference type="GO" id="GO:0008360">
    <property type="term" value="P:regulation of cell shape"/>
    <property type="evidence" value="ECO:0007669"/>
    <property type="project" value="UniProtKB-KW"/>
</dbReference>
<evidence type="ECO:0000256" key="5">
    <source>
        <dbReference type="ARBA" id="ARBA00022960"/>
    </source>
</evidence>
<evidence type="ECO:0000313" key="19">
    <source>
        <dbReference type="Proteomes" id="UP000199136"/>
    </source>
</evidence>
<feature type="transmembrane region" description="Helical" evidence="17">
    <location>
        <begin position="322"/>
        <end position="343"/>
    </location>
</feature>
<dbReference type="PANTHER" id="PTHR30474:SF2">
    <property type="entry name" value="PEPTIDOGLYCAN GLYCOSYLTRANSFERASE FTSW-RELATED"/>
    <property type="match status" value="1"/>
</dbReference>
<dbReference type="GO" id="GO:0032153">
    <property type="term" value="C:cell division site"/>
    <property type="evidence" value="ECO:0007669"/>
    <property type="project" value="TreeGrafter"/>
</dbReference>
<evidence type="ECO:0000256" key="1">
    <source>
        <dbReference type="ARBA" id="ARBA00004141"/>
    </source>
</evidence>
<keyword evidence="6" id="KW-0573">Peptidoglycan synthesis</keyword>
<comment type="subcellular location">
    <subcellularLocation>
        <location evidence="1">Membrane</location>
        <topology evidence="1">Multi-pass membrane protein</topology>
    </subcellularLocation>
</comment>
<dbReference type="GO" id="GO:0015648">
    <property type="term" value="F:lipid-linked peptidoglycan transporter activity"/>
    <property type="evidence" value="ECO:0007669"/>
    <property type="project" value="TreeGrafter"/>
</dbReference>
<feature type="transmembrane region" description="Helical" evidence="17">
    <location>
        <begin position="169"/>
        <end position="187"/>
    </location>
</feature>
<dbReference type="PROSITE" id="PS00428">
    <property type="entry name" value="FTSW_RODA_SPOVE"/>
    <property type="match status" value="1"/>
</dbReference>
<keyword evidence="18" id="KW-0132">Cell division</keyword>
<evidence type="ECO:0000256" key="17">
    <source>
        <dbReference type="SAM" id="Phobius"/>
    </source>
</evidence>
<evidence type="ECO:0000256" key="3">
    <source>
        <dbReference type="ARBA" id="ARBA00022679"/>
    </source>
</evidence>